<accession>A0A428TNB7</accession>
<dbReference type="Proteomes" id="UP000287144">
    <property type="component" value="Unassembled WGS sequence"/>
</dbReference>
<evidence type="ECO:0000256" key="2">
    <source>
        <dbReference type="ARBA" id="ARBA00022801"/>
    </source>
</evidence>
<protein>
    <recommendedName>
        <fullName evidence="3">Serine hydrolase domain-containing protein</fullName>
    </recommendedName>
</protein>
<evidence type="ECO:0000256" key="1">
    <source>
        <dbReference type="ARBA" id="ARBA00005863"/>
    </source>
</evidence>
<dbReference type="STRING" id="1325735.A0A428TNB7"/>
<dbReference type="PANTHER" id="PTHR48070:SF3">
    <property type="entry name" value="ESTERASE DBAE-RELATED"/>
    <property type="match status" value="1"/>
</dbReference>
<evidence type="ECO:0000259" key="3">
    <source>
        <dbReference type="Pfam" id="PF03959"/>
    </source>
</evidence>
<dbReference type="Pfam" id="PF03959">
    <property type="entry name" value="FSH1"/>
    <property type="match status" value="2"/>
</dbReference>
<dbReference type="AlphaFoldDB" id="A0A428TNB7"/>
<dbReference type="GO" id="GO:0005737">
    <property type="term" value="C:cytoplasm"/>
    <property type="evidence" value="ECO:0007669"/>
    <property type="project" value="TreeGrafter"/>
</dbReference>
<dbReference type="PANTHER" id="PTHR48070">
    <property type="entry name" value="ESTERASE OVCA2"/>
    <property type="match status" value="1"/>
</dbReference>
<dbReference type="GO" id="GO:0016787">
    <property type="term" value="F:hydrolase activity"/>
    <property type="evidence" value="ECO:0007669"/>
    <property type="project" value="UniProtKB-KW"/>
</dbReference>
<comment type="similarity">
    <text evidence="1">Belongs to the LovG family.</text>
</comment>
<evidence type="ECO:0000313" key="5">
    <source>
        <dbReference type="Proteomes" id="UP000287144"/>
    </source>
</evidence>
<proteinExistence type="inferred from homology"/>
<name>A0A428TNB7_9HYPO</name>
<dbReference type="InterPro" id="IPR050593">
    <property type="entry name" value="LovG"/>
</dbReference>
<comment type="caution">
    <text evidence="4">The sequence shown here is derived from an EMBL/GenBank/DDBJ whole genome shotgun (WGS) entry which is preliminary data.</text>
</comment>
<organism evidence="4 5">
    <name type="scientific">Fusarium oligoseptatum</name>
    <dbReference type="NCBI Taxonomy" id="2604345"/>
    <lineage>
        <taxon>Eukaryota</taxon>
        <taxon>Fungi</taxon>
        <taxon>Dikarya</taxon>
        <taxon>Ascomycota</taxon>
        <taxon>Pezizomycotina</taxon>
        <taxon>Sordariomycetes</taxon>
        <taxon>Hypocreomycetidae</taxon>
        <taxon>Hypocreales</taxon>
        <taxon>Nectriaceae</taxon>
        <taxon>Fusarium</taxon>
        <taxon>Fusarium solani species complex</taxon>
    </lineage>
</organism>
<dbReference type="GO" id="GO:0005634">
    <property type="term" value="C:nucleus"/>
    <property type="evidence" value="ECO:0007669"/>
    <property type="project" value="TreeGrafter"/>
</dbReference>
<gene>
    <name evidence="4" type="ORF">CEP52_007337</name>
</gene>
<dbReference type="Gene3D" id="3.40.50.1820">
    <property type="entry name" value="alpha/beta hydrolase"/>
    <property type="match status" value="1"/>
</dbReference>
<dbReference type="EMBL" id="NKCK01000066">
    <property type="protein sequence ID" value="RSM03540.1"/>
    <property type="molecule type" value="Genomic_DNA"/>
</dbReference>
<dbReference type="InterPro" id="IPR029058">
    <property type="entry name" value="AB_hydrolase_fold"/>
</dbReference>
<evidence type="ECO:0000313" key="4">
    <source>
        <dbReference type="EMBL" id="RSM03540.1"/>
    </source>
</evidence>
<keyword evidence="2" id="KW-0378">Hydrolase</keyword>
<dbReference type="SUPFAM" id="SSF53474">
    <property type="entry name" value="alpha/beta-Hydrolases"/>
    <property type="match status" value="1"/>
</dbReference>
<keyword evidence="5" id="KW-1185">Reference proteome</keyword>
<dbReference type="GO" id="GO:0044550">
    <property type="term" value="P:secondary metabolite biosynthetic process"/>
    <property type="evidence" value="ECO:0007669"/>
    <property type="project" value="TreeGrafter"/>
</dbReference>
<feature type="domain" description="Serine hydrolase" evidence="3">
    <location>
        <begin position="94"/>
        <end position="231"/>
    </location>
</feature>
<feature type="domain" description="Serine hydrolase" evidence="3">
    <location>
        <begin position="17"/>
        <end position="67"/>
    </location>
</feature>
<dbReference type="InterPro" id="IPR005645">
    <property type="entry name" value="FSH-like_dom"/>
</dbReference>
<reference evidence="4 5" key="1">
    <citation type="submission" date="2017-06" db="EMBL/GenBank/DDBJ databases">
        <title>Comparative genomic analysis of Ambrosia Fusariam Clade fungi.</title>
        <authorList>
            <person name="Stajich J.E."/>
            <person name="Carrillo J."/>
            <person name="Kijimoto T."/>
            <person name="Eskalen A."/>
            <person name="O'Donnell K."/>
            <person name="Kasson M."/>
        </authorList>
    </citation>
    <scope>NUCLEOTIDE SEQUENCE [LARGE SCALE GENOMIC DNA]</scope>
    <source>
        <strain evidence="4 5">NRRL62579</strain>
    </source>
</reference>
<sequence length="251" mass="27863">MTQTQSRLNAEDTLHLPRVLCLHGGGVNAEVFELQCRAIISRLSTSLRLVFMQAPFISAPHPQIPDHPEIEPEAAAGEIRYQCRRAMEDDPGTGEWVGVLGFSQGAKIAASLLWTQQQVTAKFGAAESFTHFKFGVLMAGRAPLIMLDHRLQETPHIVDAALLSSEFADWPETNEGDHVLSIPTLHVHGLRDPGTEQHKILMNKYCQTGTTRLVEWDGGHRIPIKTHDVEAVVEKILELTEDTQVTNELPN</sequence>